<name>A0A134CF21_9FIRM</name>
<feature type="transmembrane region" description="Helical" evidence="3">
    <location>
        <begin position="102"/>
        <end position="121"/>
    </location>
</feature>
<evidence type="ECO:0000313" key="5">
    <source>
        <dbReference type="Proteomes" id="UP000070160"/>
    </source>
</evidence>
<comment type="caution">
    <text evidence="4">The sequence shown here is derived from an EMBL/GenBank/DDBJ whole genome shotgun (WGS) entry which is preliminary data.</text>
</comment>
<proteinExistence type="predicted"/>
<dbReference type="Proteomes" id="UP000070160">
    <property type="component" value="Unassembled WGS sequence"/>
</dbReference>
<accession>A0A134CF21</accession>
<feature type="transmembrane region" description="Helical" evidence="3">
    <location>
        <begin position="6"/>
        <end position="26"/>
    </location>
</feature>
<keyword evidence="2 3" id="KW-1133">Transmembrane helix</keyword>
<feature type="transmembrane region" description="Helical" evidence="3">
    <location>
        <begin position="68"/>
        <end position="90"/>
    </location>
</feature>
<dbReference type="GO" id="GO:0016020">
    <property type="term" value="C:membrane"/>
    <property type="evidence" value="ECO:0007669"/>
    <property type="project" value="InterPro"/>
</dbReference>
<organism evidence="4 5">
    <name type="scientific">Megasphaera hutchinsoni</name>
    <dbReference type="NCBI Taxonomy" id="1588748"/>
    <lineage>
        <taxon>Bacteria</taxon>
        <taxon>Bacillati</taxon>
        <taxon>Bacillota</taxon>
        <taxon>Negativicutes</taxon>
        <taxon>Veillonellales</taxon>
        <taxon>Veillonellaceae</taxon>
        <taxon>Megasphaera</taxon>
    </lineage>
</organism>
<keyword evidence="3" id="KW-0472">Membrane</keyword>
<dbReference type="RefSeq" id="WP_062485923.1">
    <property type="nucleotide sequence ID" value="NZ_KQ960952.1"/>
</dbReference>
<protein>
    <recommendedName>
        <fullName evidence="6">ECF transporter S component</fullName>
    </recommendedName>
</protein>
<feature type="transmembrane region" description="Helical" evidence="3">
    <location>
        <begin position="133"/>
        <end position="157"/>
    </location>
</feature>
<evidence type="ECO:0000313" key="4">
    <source>
        <dbReference type="EMBL" id="KXB90694.1"/>
    </source>
</evidence>
<dbReference type="InterPro" id="IPR009825">
    <property type="entry name" value="ECF_substrate-spec-like"/>
</dbReference>
<evidence type="ECO:0000256" key="3">
    <source>
        <dbReference type="SAM" id="Phobius"/>
    </source>
</evidence>
<keyword evidence="1 3" id="KW-0812">Transmembrane</keyword>
<sequence>MTTKTLCYTAIMIALVFLLTFIPKIPIPFGYAHLGDSLIFALPFCLYSRSSAVAAGVGSALADLFGGFPIWIIPTIIIKVIMVYVIVYVLREQRYSLSILSWKVFFAILLSSIWMVIGYSVSGGLLYGVPAGIAMIPGLIGEGIVNLIIAYGIITAVRSLLASQRGTI</sequence>
<gene>
    <name evidence="4" type="ORF">HMPREF3182_01118</name>
</gene>
<evidence type="ECO:0000256" key="1">
    <source>
        <dbReference type="ARBA" id="ARBA00022692"/>
    </source>
</evidence>
<reference evidence="5" key="1">
    <citation type="submission" date="2016-01" db="EMBL/GenBank/DDBJ databases">
        <authorList>
            <person name="Mitreva M."/>
            <person name="Pepin K.H."/>
            <person name="Mihindukulasuriya K.A."/>
            <person name="Fulton R."/>
            <person name="Fronick C."/>
            <person name="O'Laughlin M."/>
            <person name="Miner T."/>
            <person name="Herter B."/>
            <person name="Rosa B.A."/>
            <person name="Cordes M."/>
            <person name="Tomlinson C."/>
            <person name="Wollam A."/>
            <person name="Palsikar V.B."/>
            <person name="Mardis E.R."/>
            <person name="Wilson R.K."/>
        </authorList>
    </citation>
    <scope>NUCLEOTIDE SEQUENCE [LARGE SCALE GENOMIC DNA]</scope>
    <source>
        <strain evidence="5">KA00182</strain>
    </source>
</reference>
<evidence type="ECO:0008006" key="6">
    <source>
        <dbReference type="Google" id="ProtNLM"/>
    </source>
</evidence>
<dbReference type="PANTHER" id="PTHR37815:SF3">
    <property type="entry name" value="UPF0397 PROTEIN SPR0429"/>
    <property type="match status" value="1"/>
</dbReference>
<dbReference type="STRING" id="1588748.HMPREF3182_01118"/>
<evidence type="ECO:0000256" key="2">
    <source>
        <dbReference type="ARBA" id="ARBA00022989"/>
    </source>
</evidence>
<dbReference type="Gene3D" id="1.10.1760.20">
    <property type="match status" value="1"/>
</dbReference>
<dbReference type="PANTHER" id="PTHR37815">
    <property type="entry name" value="UPF0397 PROTEIN BC_2624-RELATED"/>
    <property type="match status" value="1"/>
</dbReference>
<keyword evidence="5" id="KW-1185">Reference proteome</keyword>
<dbReference type="EMBL" id="LSDT01000044">
    <property type="protein sequence ID" value="KXB90694.1"/>
    <property type="molecule type" value="Genomic_DNA"/>
</dbReference>
<dbReference type="AlphaFoldDB" id="A0A134CF21"/>
<dbReference type="PATRIC" id="fig|1588748.3.peg.1077"/>
<dbReference type="Pfam" id="PF07155">
    <property type="entry name" value="ECF-ribofla_trS"/>
    <property type="match status" value="1"/>
</dbReference>